<dbReference type="EMBL" id="UINC01089253">
    <property type="protein sequence ID" value="SVC40192.1"/>
    <property type="molecule type" value="Genomic_DNA"/>
</dbReference>
<feature type="non-terminal residue" evidence="2">
    <location>
        <position position="1"/>
    </location>
</feature>
<keyword evidence="1" id="KW-0812">Transmembrane</keyword>
<name>A0A382LYN9_9ZZZZ</name>
<organism evidence="2">
    <name type="scientific">marine metagenome</name>
    <dbReference type="NCBI Taxonomy" id="408172"/>
    <lineage>
        <taxon>unclassified sequences</taxon>
        <taxon>metagenomes</taxon>
        <taxon>ecological metagenomes</taxon>
    </lineage>
</organism>
<reference evidence="2" key="1">
    <citation type="submission" date="2018-05" db="EMBL/GenBank/DDBJ databases">
        <authorList>
            <person name="Lanie J.A."/>
            <person name="Ng W.-L."/>
            <person name="Kazmierczak K.M."/>
            <person name="Andrzejewski T.M."/>
            <person name="Davidsen T.M."/>
            <person name="Wayne K.J."/>
            <person name="Tettelin H."/>
            <person name="Glass J.I."/>
            <person name="Rusch D."/>
            <person name="Podicherti R."/>
            <person name="Tsui H.-C.T."/>
            <person name="Winkler M.E."/>
        </authorList>
    </citation>
    <scope>NUCLEOTIDE SEQUENCE</scope>
</reference>
<evidence type="ECO:0000313" key="2">
    <source>
        <dbReference type="EMBL" id="SVC40192.1"/>
    </source>
</evidence>
<dbReference type="AlphaFoldDB" id="A0A382LYN9"/>
<feature type="transmembrane region" description="Helical" evidence="1">
    <location>
        <begin position="46"/>
        <end position="64"/>
    </location>
</feature>
<keyword evidence="1" id="KW-0472">Membrane</keyword>
<gene>
    <name evidence="2" type="ORF">METZ01_LOCUS293046</name>
</gene>
<feature type="transmembrane region" description="Helical" evidence="1">
    <location>
        <begin position="13"/>
        <end position="34"/>
    </location>
</feature>
<evidence type="ECO:0000256" key="1">
    <source>
        <dbReference type="SAM" id="Phobius"/>
    </source>
</evidence>
<accession>A0A382LYN9</accession>
<keyword evidence="1" id="KW-1133">Transmembrane helix</keyword>
<protein>
    <submittedName>
        <fullName evidence="2">Uncharacterized protein</fullName>
    </submittedName>
</protein>
<sequence length="70" mass="7423">VFHLYKGGDASRILLYVVSSWMGFIIGHNVSQIVGASIYSIGPLNAGMASLGSGLALVLAHWLAKHNRAD</sequence>
<proteinExistence type="predicted"/>